<dbReference type="InterPro" id="IPR016084">
    <property type="entry name" value="Haem_Oase-like_multi-hlx"/>
</dbReference>
<dbReference type="EMBL" id="FNVA01000001">
    <property type="protein sequence ID" value="SEF43447.1"/>
    <property type="molecule type" value="Genomic_DNA"/>
</dbReference>
<dbReference type="RefSeq" id="WP_103931004.1">
    <property type="nucleotide sequence ID" value="NZ_FNVA01000001.1"/>
</dbReference>
<evidence type="ECO:0000313" key="4">
    <source>
        <dbReference type="EMBL" id="SEF43447.1"/>
    </source>
</evidence>
<keyword evidence="1" id="KW-0808">Transferase</keyword>
<reference evidence="4 5" key="1">
    <citation type="submission" date="2016-10" db="EMBL/GenBank/DDBJ databases">
        <authorList>
            <person name="de Groot N.N."/>
        </authorList>
    </citation>
    <scope>NUCLEOTIDE SEQUENCE [LARGE SCALE GENOMIC DNA]</scope>
    <source>
        <strain evidence="4 5">DSM 22489</strain>
    </source>
</reference>
<gene>
    <name evidence="4" type="ORF">SAMN05421819_0005</name>
</gene>
<dbReference type="SUPFAM" id="SSF48613">
    <property type="entry name" value="Heme oxygenase-like"/>
    <property type="match status" value="1"/>
</dbReference>
<evidence type="ECO:0000256" key="1">
    <source>
        <dbReference type="ARBA" id="ARBA00022679"/>
    </source>
</evidence>
<proteinExistence type="predicted"/>
<dbReference type="CDD" id="cd00827">
    <property type="entry name" value="init_cond_enzymes"/>
    <property type="match status" value="1"/>
</dbReference>
<name>A0A1H5S0T3_9BACT</name>
<sequence>MNAYITSLGKFLPGEPVANDDMESHLGLIAGKPSRVRQRILKQNGIQSRHYAIDRQQRSLFSNAEMTANAARCAVARGGLALADIDFIAAATSQADLPLPGFASMVHGELKSPPCEVTTVHGICASGLMAMKAAALQVSAGKQNALACAGEFASRLFKASRFDDQELVREEGLGFDAEFLRWMLSDGAGAAMLCPAPAPNGLSLRIDWIELRSFANNFEPCMYVGPAKQEGRIPQSWLDYSSYRAAADAGAINLRQDIRMLKEVVRHAVGGLLQVAKEKSLAPEEVDWLAVHYSSNFFREQSAALATKAGFHIPSERWFSNLSTTGNVGSASTFLLLEELLYSGKLLPGQKVLCLVPESGRFIFGYMLLTVVSGAQDPMPSAPPLHAEPPRLDAGSTPLAQQLTRELSLVWFDLEDRMQRVPLLQKLYAGRFTIEDYRSFLFNLRQQVIDGSRWIARAASSITPEYLPIRSAFIQHTSDEHRDFEMLERNFVSTGGSIEEIRTGRKNIGSEALSAYILERAGHENPFDLIGAMFIVEGIGQRLARQWGERIQATLQLKDDAVSFFLYHSESDIVHFQRLDLALASGILTPPLVEAIVRCARVTARLYVLQLEEIGNF</sequence>
<dbReference type="SUPFAM" id="SSF53901">
    <property type="entry name" value="Thiolase-like"/>
    <property type="match status" value="2"/>
</dbReference>
<dbReference type="InterPro" id="IPR013747">
    <property type="entry name" value="ACP_syn_III_C"/>
</dbReference>
<dbReference type="Proteomes" id="UP000236728">
    <property type="component" value="Unassembled WGS sequence"/>
</dbReference>
<dbReference type="InterPro" id="IPR016039">
    <property type="entry name" value="Thiolase-like"/>
</dbReference>
<organism evidence="4 5">
    <name type="scientific">Bryocella elongata</name>
    <dbReference type="NCBI Taxonomy" id="863522"/>
    <lineage>
        <taxon>Bacteria</taxon>
        <taxon>Pseudomonadati</taxon>
        <taxon>Acidobacteriota</taxon>
        <taxon>Terriglobia</taxon>
        <taxon>Terriglobales</taxon>
        <taxon>Acidobacteriaceae</taxon>
        <taxon>Bryocella</taxon>
    </lineage>
</organism>
<dbReference type="PANTHER" id="PTHR34069">
    <property type="entry name" value="3-OXOACYL-[ACYL-CARRIER-PROTEIN] SYNTHASE 3"/>
    <property type="match status" value="1"/>
</dbReference>
<dbReference type="PANTHER" id="PTHR34069:SF2">
    <property type="entry name" value="BETA-KETOACYL-[ACYL-CARRIER-PROTEIN] SYNTHASE III"/>
    <property type="match status" value="1"/>
</dbReference>
<feature type="domain" description="Beta-ketoacyl-[acyl-carrier-protein] synthase III C-terminal" evidence="3">
    <location>
        <begin position="278"/>
        <end position="355"/>
    </location>
</feature>
<dbReference type="Gene3D" id="3.40.47.10">
    <property type="match status" value="2"/>
</dbReference>
<evidence type="ECO:0000259" key="3">
    <source>
        <dbReference type="Pfam" id="PF08541"/>
    </source>
</evidence>
<protein>
    <submittedName>
        <fullName evidence="4">3-oxoacyl-[acyl-carrier-protein] synthase-3</fullName>
    </submittedName>
</protein>
<dbReference type="Gene3D" id="1.20.910.10">
    <property type="entry name" value="Heme oxygenase-like"/>
    <property type="match status" value="1"/>
</dbReference>
<dbReference type="Pfam" id="PF08541">
    <property type="entry name" value="ACP_syn_III_C"/>
    <property type="match status" value="1"/>
</dbReference>
<dbReference type="GO" id="GO:0044550">
    <property type="term" value="P:secondary metabolite biosynthetic process"/>
    <property type="evidence" value="ECO:0007669"/>
    <property type="project" value="TreeGrafter"/>
</dbReference>
<dbReference type="GO" id="GO:0016746">
    <property type="term" value="F:acyltransferase activity"/>
    <property type="evidence" value="ECO:0007669"/>
    <property type="project" value="UniProtKB-KW"/>
</dbReference>
<evidence type="ECO:0000313" key="5">
    <source>
        <dbReference type="Proteomes" id="UP000236728"/>
    </source>
</evidence>
<keyword evidence="2" id="KW-0012">Acyltransferase</keyword>
<accession>A0A1H5S0T3</accession>
<dbReference type="AlphaFoldDB" id="A0A1H5S0T3"/>
<evidence type="ECO:0000256" key="2">
    <source>
        <dbReference type="ARBA" id="ARBA00023315"/>
    </source>
</evidence>
<keyword evidence="5" id="KW-1185">Reference proteome</keyword>